<dbReference type="SUPFAM" id="SSF47781">
    <property type="entry name" value="RuvA domain 2-like"/>
    <property type="match status" value="1"/>
</dbReference>
<protein>
    <recommendedName>
        <fullName evidence="3">Competence protein ComEA</fullName>
    </recommendedName>
</protein>
<dbReference type="Gene3D" id="1.10.150.280">
    <property type="entry name" value="AF1531-like domain"/>
    <property type="match status" value="1"/>
</dbReference>
<dbReference type="OrthoDB" id="9790239at2"/>
<evidence type="ECO:0000313" key="2">
    <source>
        <dbReference type="Proteomes" id="UP000220904"/>
    </source>
</evidence>
<name>A0A2A7B535_9FIRM</name>
<dbReference type="PANTHER" id="PTHR21180:SF32">
    <property type="entry name" value="ENDONUCLEASE_EXONUCLEASE_PHOSPHATASE FAMILY DOMAIN-CONTAINING PROTEIN 1"/>
    <property type="match status" value="1"/>
</dbReference>
<reference evidence="1 2" key="1">
    <citation type="journal article" date="2017" name="Front. Microbiol.">
        <title>New Insights into the Diversity of the Genus Faecalibacterium.</title>
        <authorList>
            <person name="Benevides L."/>
            <person name="Burman S."/>
            <person name="Martin R."/>
            <person name="Robert V."/>
            <person name="Thomas M."/>
            <person name="Miquel S."/>
            <person name="Chain F."/>
            <person name="Sokol H."/>
            <person name="Bermudez-Humaran L.G."/>
            <person name="Morrison M."/>
            <person name="Langella P."/>
            <person name="Azevedo V.A."/>
            <person name="Chatel J.M."/>
            <person name="Soares S."/>
        </authorList>
    </citation>
    <scope>NUCLEOTIDE SEQUENCE [LARGE SCALE GENOMIC DNA]</scope>
    <source>
        <strain evidence="1 2">AHMP21</strain>
    </source>
</reference>
<accession>A0A2A7B535</accession>
<dbReference type="GO" id="GO:0015627">
    <property type="term" value="C:type II protein secretion system complex"/>
    <property type="evidence" value="ECO:0007669"/>
    <property type="project" value="TreeGrafter"/>
</dbReference>
<dbReference type="InterPro" id="IPR010994">
    <property type="entry name" value="RuvA_2-like"/>
</dbReference>
<organism evidence="1 2">
    <name type="scientific">Faecalibacterium prausnitzii</name>
    <dbReference type="NCBI Taxonomy" id="853"/>
    <lineage>
        <taxon>Bacteria</taxon>
        <taxon>Bacillati</taxon>
        <taxon>Bacillota</taxon>
        <taxon>Clostridia</taxon>
        <taxon>Eubacteriales</taxon>
        <taxon>Oscillospiraceae</taxon>
        <taxon>Faecalibacterium</taxon>
    </lineage>
</organism>
<dbReference type="Pfam" id="PF12836">
    <property type="entry name" value="HHH_3"/>
    <property type="match status" value="1"/>
</dbReference>
<dbReference type="InterPro" id="IPR051675">
    <property type="entry name" value="Endo/Exo/Phosphatase_dom_1"/>
</dbReference>
<dbReference type="EMBL" id="NOUV01000014">
    <property type="protein sequence ID" value="PDX86449.1"/>
    <property type="molecule type" value="Genomic_DNA"/>
</dbReference>
<dbReference type="Proteomes" id="UP000220904">
    <property type="component" value="Unassembled WGS sequence"/>
</dbReference>
<dbReference type="PANTHER" id="PTHR21180">
    <property type="entry name" value="ENDONUCLEASE/EXONUCLEASE/PHOSPHATASE FAMILY DOMAIN-CONTAINING PROTEIN 1"/>
    <property type="match status" value="1"/>
</dbReference>
<dbReference type="RefSeq" id="WP_097792322.1">
    <property type="nucleotide sequence ID" value="NZ_NOUV01000014.1"/>
</dbReference>
<comment type="caution">
    <text evidence="1">The sequence shown here is derived from an EMBL/GenBank/DDBJ whole genome shotgun (WGS) entry which is preliminary data.</text>
</comment>
<evidence type="ECO:0008006" key="3">
    <source>
        <dbReference type="Google" id="ProtNLM"/>
    </source>
</evidence>
<dbReference type="AlphaFoldDB" id="A0A2A7B535"/>
<sequence length="117" mass="12478">MKETGSQASARRHERLFLLCAAAAAVVCILLAAALAPPRLTPKAASETPMVQLIRVDLNTADLETLCVLPNVGEKRAQALLEYRDTHGPFRHVADAAEVPGLSESIVASWDGLAYVS</sequence>
<evidence type="ECO:0000313" key="1">
    <source>
        <dbReference type="EMBL" id="PDX86449.1"/>
    </source>
</evidence>
<proteinExistence type="predicted"/>
<dbReference type="GO" id="GO:0015628">
    <property type="term" value="P:protein secretion by the type II secretion system"/>
    <property type="evidence" value="ECO:0007669"/>
    <property type="project" value="TreeGrafter"/>
</dbReference>
<gene>
    <name evidence="1" type="ORF">CHR60_06780</name>
</gene>